<dbReference type="AlphaFoldDB" id="A0A0D7ATS6"/>
<dbReference type="EMBL" id="KN881003">
    <property type="protein sequence ID" value="KIY61234.1"/>
    <property type="molecule type" value="Genomic_DNA"/>
</dbReference>
<protein>
    <submittedName>
        <fullName evidence="1">Uncharacterized protein</fullName>
    </submittedName>
</protein>
<evidence type="ECO:0000313" key="1">
    <source>
        <dbReference type="EMBL" id="KIY61234.1"/>
    </source>
</evidence>
<dbReference type="Proteomes" id="UP000054007">
    <property type="component" value="Unassembled WGS sequence"/>
</dbReference>
<dbReference type="InterPro" id="IPR053354">
    <property type="entry name" value="MGDG_epimerase"/>
</dbReference>
<sequence>MGEAVLKAQIEASIQRQELRSAPPLVQTALEIDIAELSASQSSPEAVVDAILQSPGLKGWGPAQRKRLWTWTRIPYHIRAAGLAALIDKEEDLDAQTHKQSDGDSIEHVSDQDEWILQNESYLRCLSHTVEKADYSHHWSYGLVQISQLPAVLAQSLTIVDSYGSTLKLERPGTLSGFCILGERRKSALCIQSSTSAFRSQWDYMTDGVLEGLDWSNIIAAGGVVLGTMLTRRDISTNWDTVHHPNEWLASDIDLYLYGLELDEANQRIKDIAQVYQSNLAPDAPFLIVRSSQTVTLYSTWPRKRVQIVLKLVQSPREVLLNFDLDPCAIGYDGKDVWMLPRFVRAIETGYTNFTMDIIGGHYLGDRKASRETRVFKYADKGFGLRFLPSYLSSLVDDNDQPVASIPPTLDRRANQARKWTRRCIEEFVKRRHKNTPSYYCKPAYLVVDSTTPVLSHGTLAQHMRCAEEPLGHSALAAFSVLMRHVALWEEEFKGNIFIYDHVFAENTYEEGLPMDNTPACKWGPGFDTVRFAANIDEFNDNETRDVVGCLPLVLGFPPPSVWSSPVQRLTYNDSVDDLFSPASDIQVLLILSQRLMDYANTVLMEALDTAGHTKHPKPLKIVARNDGDIHGPCVVVWRLDYILNWQMVDRRIDEVREILWAYHRLFSRDLSAYRTRYIESQLSKRVIRQAEFDEFKIWVCPPSSS</sequence>
<dbReference type="PANTHER" id="PTHR43558:SF6">
    <property type="entry name" value="REDUCTASE, PUTATIVE (AFU_ORTHOLOGUE AFUA_3G10540)-RELATED"/>
    <property type="match status" value="1"/>
</dbReference>
<keyword evidence="2" id="KW-1185">Reference proteome</keyword>
<dbReference type="PANTHER" id="PTHR43558">
    <property type="entry name" value="REDUCTASE, PUTATIVE (AFU_ORTHOLOGUE AFUA_3G10540)-RELATED"/>
    <property type="match status" value="1"/>
</dbReference>
<evidence type="ECO:0000313" key="2">
    <source>
        <dbReference type="Proteomes" id="UP000054007"/>
    </source>
</evidence>
<proteinExistence type="predicted"/>
<accession>A0A0D7ATS6</accession>
<reference evidence="1 2" key="1">
    <citation type="journal article" date="2015" name="Fungal Genet. Biol.">
        <title>Evolution of novel wood decay mechanisms in Agaricales revealed by the genome sequences of Fistulina hepatica and Cylindrobasidium torrendii.</title>
        <authorList>
            <person name="Floudas D."/>
            <person name="Held B.W."/>
            <person name="Riley R."/>
            <person name="Nagy L.G."/>
            <person name="Koehler G."/>
            <person name="Ransdell A.S."/>
            <person name="Younus H."/>
            <person name="Chow J."/>
            <person name="Chiniquy J."/>
            <person name="Lipzen A."/>
            <person name="Tritt A."/>
            <person name="Sun H."/>
            <person name="Haridas S."/>
            <person name="LaButti K."/>
            <person name="Ohm R.A."/>
            <person name="Kues U."/>
            <person name="Blanchette R.A."/>
            <person name="Grigoriev I.V."/>
            <person name="Minto R.E."/>
            <person name="Hibbett D.S."/>
        </authorList>
    </citation>
    <scope>NUCLEOTIDE SEQUENCE [LARGE SCALE GENOMIC DNA]</scope>
    <source>
        <strain evidence="1 2">FP15055 ss-10</strain>
    </source>
</reference>
<dbReference type="OrthoDB" id="539213at2759"/>
<organism evidence="1 2">
    <name type="scientific">Cylindrobasidium torrendii FP15055 ss-10</name>
    <dbReference type="NCBI Taxonomy" id="1314674"/>
    <lineage>
        <taxon>Eukaryota</taxon>
        <taxon>Fungi</taxon>
        <taxon>Dikarya</taxon>
        <taxon>Basidiomycota</taxon>
        <taxon>Agaricomycotina</taxon>
        <taxon>Agaricomycetes</taxon>
        <taxon>Agaricomycetidae</taxon>
        <taxon>Agaricales</taxon>
        <taxon>Marasmiineae</taxon>
        <taxon>Physalacriaceae</taxon>
        <taxon>Cylindrobasidium</taxon>
    </lineage>
</organism>
<name>A0A0D7ATS6_9AGAR</name>
<dbReference type="STRING" id="1314674.A0A0D7ATS6"/>
<gene>
    <name evidence="1" type="ORF">CYLTODRAFT_363128</name>
</gene>